<accession>A0ABS2DJE6</accession>
<evidence type="ECO:0000256" key="1">
    <source>
        <dbReference type="SAM" id="SignalP"/>
    </source>
</evidence>
<keyword evidence="3" id="KW-1185">Reference proteome</keyword>
<gene>
    <name evidence="2" type="ORF">JR050_13200</name>
</gene>
<evidence type="ECO:0000313" key="3">
    <source>
        <dbReference type="Proteomes" id="UP001518925"/>
    </source>
</evidence>
<evidence type="ECO:0000313" key="2">
    <source>
        <dbReference type="EMBL" id="MBM6618621.1"/>
    </source>
</evidence>
<dbReference type="PROSITE" id="PS51257">
    <property type="entry name" value="PROKAR_LIPOPROTEIN"/>
    <property type="match status" value="1"/>
</dbReference>
<dbReference type="Gene3D" id="3.40.30.10">
    <property type="entry name" value="Glutaredoxin"/>
    <property type="match status" value="1"/>
</dbReference>
<feature type="chain" id="PRO_5046070639" description="Small peptidoglycan-associated lipoprotein" evidence="1">
    <location>
        <begin position="24"/>
        <end position="131"/>
    </location>
</feature>
<reference evidence="2 3" key="1">
    <citation type="submission" date="2021-02" db="EMBL/GenBank/DDBJ databases">
        <title>Bacillus sp. RD4P76, an endophyte from a halophyte.</title>
        <authorList>
            <person name="Sun J.-Q."/>
        </authorList>
    </citation>
    <scope>NUCLEOTIDE SEQUENCE [LARGE SCALE GENOMIC DNA]</scope>
    <source>
        <strain evidence="2 3">RD4P76</strain>
    </source>
</reference>
<dbReference type="RefSeq" id="WP_204203948.1">
    <property type="nucleotide sequence ID" value="NZ_JAFELM010000031.1"/>
</dbReference>
<dbReference type="SUPFAM" id="SSF52833">
    <property type="entry name" value="Thioredoxin-like"/>
    <property type="match status" value="1"/>
</dbReference>
<protein>
    <recommendedName>
        <fullName evidence="4">Small peptidoglycan-associated lipoprotein</fullName>
    </recommendedName>
</protein>
<keyword evidence="1" id="KW-0732">Signal</keyword>
<dbReference type="EMBL" id="JAFELM010000031">
    <property type="protein sequence ID" value="MBM6618621.1"/>
    <property type="molecule type" value="Genomic_DNA"/>
</dbReference>
<feature type="signal peptide" evidence="1">
    <location>
        <begin position="1"/>
        <end position="23"/>
    </location>
</feature>
<dbReference type="Proteomes" id="UP001518925">
    <property type="component" value="Unassembled WGS sequence"/>
</dbReference>
<dbReference type="InterPro" id="IPR036249">
    <property type="entry name" value="Thioredoxin-like_sf"/>
</dbReference>
<organism evidence="2 3">
    <name type="scientific">Bacillus suaedaesalsae</name>
    <dbReference type="NCBI Taxonomy" id="2810349"/>
    <lineage>
        <taxon>Bacteria</taxon>
        <taxon>Bacillati</taxon>
        <taxon>Bacillota</taxon>
        <taxon>Bacilli</taxon>
        <taxon>Bacillales</taxon>
        <taxon>Bacillaceae</taxon>
        <taxon>Bacillus</taxon>
    </lineage>
</organism>
<proteinExistence type="predicted"/>
<name>A0ABS2DJE6_9BACI</name>
<evidence type="ECO:0008006" key="4">
    <source>
        <dbReference type="Google" id="ProtNLM"/>
    </source>
</evidence>
<comment type="caution">
    <text evidence="2">The sequence shown here is derived from an EMBL/GenBank/DDBJ whole genome shotgun (WGS) entry which is preliminary data.</text>
</comment>
<sequence>MFIRIFVVISSFMILSSCNFGNAGEHSLESFLQADALFISNEENLEIEDEYYDAILEIKKMYPGEMNKVILITDQEHHYIEEQLEVSTYPTLLLLNEQKVKVKIEGERNTDYIFEEIVSYIEDEKQYTSNN</sequence>